<dbReference type="GO" id="GO:0051287">
    <property type="term" value="F:NAD binding"/>
    <property type="evidence" value="ECO:0007669"/>
    <property type="project" value="InterPro"/>
</dbReference>
<comment type="caution">
    <text evidence="16">Lacks conserved residue(s) required for the propagation of feature annotation.</text>
</comment>
<evidence type="ECO:0000256" key="10">
    <source>
        <dbReference type="ARBA" id="ARBA00022857"/>
    </source>
</evidence>
<dbReference type="InterPro" id="IPR036291">
    <property type="entry name" value="NAD(P)-bd_dom_sf"/>
</dbReference>
<evidence type="ECO:0000256" key="17">
    <source>
        <dbReference type="PIRSR" id="PIRSR000148-1"/>
    </source>
</evidence>
<dbReference type="UniPathway" id="UPA00051">
    <property type="reaction ID" value="UER00464"/>
</dbReference>
<dbReference type="UniPathway" id="UPA00034">
    <property type="reaction ID" value="UER00016"/>
</dbReference>
<dbReference type="CDD" id="cd02314">
    <property type="entry name" value="VcASADH1_like_N"/>
    <property type="match status" value="1"/>
</dbReference>
<evidence type="ECO:0000256" key="9">
    <source>
        <dbReference type="ARBA" id="ARBA00022697"/>
    </source>
</evidence>
<dbReference type="InterPro" id="IPR000319">
    <property type="entry name" value="Asp-semialdehyde_DH_CS"/>
</dbReference>
<dbReference type="GO" id="GO:0019877">
    <property type="term" value="P:diaminopimelate biosynthetic process"/>
    <property type="evidence" value="ECO:0007669"/>
    <property type="project" value="UniProtKB-UniRule"/>
</dbReference>
<feature type="binding site" evidence="16">
    <location>
        <begin position="226"/>
        <end position="227"/>
    </location>
    <ligand>
        <name>NADP(+)</name>
        <dbReference type="ChEBI" id="CHEBI:58349"/>
    </ligand>
</feature>
<evidence type="ECO:0000256" key="15">
    <source>
        <dbReference type="ARBA" id="ARBA00047891"/>
    </source>
</evidence>
<evidence type="ECO:0000256" key="2">
    <source>
        <dbReference type="ARBA" id="ARBA00005021"/>
    </source>
</evidence>
<evidence type="ECO:0000313" key="20">
    <source>
        <dbReference type="Proteomes" id="UP000502699"/>
    </source>
</evidence>
<feature type="binding site" evidence="16">
    <location>
        <begin position="70"/>
        <end position="73"/>
    </location>
    <ligand>
        <name>NADP(+)</name>
        <dbReference type="ChEBI" id="CHEBI:58349"/>
    </ligand>
</feature>
<evidence type="ECO:0000256" key="1">
    <source>
        <dbReference type="ARBA" id="ARBA00002492"/>
    </source>
</evidence>
<feature type="domain" description="Semialdehyde dehydrogenase NAD-binding" evidence="18">
    <location>
        <begin position="63"/>
        <end position="183"/>
    </location>
</feature>
<feature type="binding site" evidence="16">
    <location>
        <position position="163"/>
    </location>
    <ligand>
        <name>phosphate</name>
        <dbReference type="ChEBI" id="CHEBI:43474"/>
    </ligand>
</feature>
<dbReference type="InterPro" id="IPR012080">
    <property type="entry name" value="Asp_semialdehyde_DH"/>
</dbReference>
<dbReference type="CDD" id="cd23938">
    <property type="entry name" value="ASADH_C_bac_like"/>
    <property type="match status" value="1"/>
</dbReference>
<evidence type="ECO:0000313" key="19">
    <source>
        <dbReference type="EMBL" id="QIK36830.1"/>
    </source>
</evidence>
<comment type="pathway">
    <text evidence="2 16">Amino-acid biosynthesis; L-methionine biosynthesis via de novo pathway; L-homoserine from L-aspartate: step 2/3.</text>
</comment>
<dbReference type="GO" id="GO:0071266">
    <property type="term" value="P:'de novo' L-methionine biosynthetic process"/>
    <property type="evidence" value="ECO:0007669"/>
    <property type="project" value="UniProtKB-UniRule"/>
</dbReference>
<proteinExistence type="inferred from homology"/>
<feature type="binding site" evidence="16">
    <location>
        <position position="134"/>
    </location>
    <ligand>
        <name>NADP(+)</name>
        <dbReference type="ChEBI" id="CHEBI:58349"/>
    </ligand>
</feature>
<dbReference type="Pfam" id="PF02774">
    <property type="entry name" value="Semialdhyde_dhC"/>
    <property type="match status" value="1"/>
</dbReference>
<feature type="active site" description="Proton acceptor" evidence="16 17">
    <location>
        <position position="336"/>
    </location>
</feature>
<organism evidence="19 20">
    <name type="scientific">Caldichromatium japonicum</name>
    <dbReference type="NCBI Taxonomy" id="2699430"/>
    <lineage>
        <taxon>Bacteria</taxon>
        <taxon>Pseudomonadati</taxon>
        <taxon>Pseudomonadota</taxon>
        <taxon>Gammaproteobacteria</taxon>
        <taxon>Chromatiales</taxon>
        <taxon>Chromatiaceae</taxon>
        <taxon>Caldichromatium</taxon>
    </lineage>
</organism>
<evidence type="ECO:0000256" key="12">
    <source>
        <dbReference type="ARBA" id="ARBA00023002"/>
    </source>
</evidence>
<keyword evidence="20" id="KW-1185">Reference proteome</keyword>
<name>A0A6G7VA95_9GAMM</name>
<protein>
    <recommendedName>
        <fullName evidence="7 16">Aspartate-semialdehyde dehydrogenase</fullName>
        <shortName evidence="16">ASA dehydrogenase</shortName>
        <shortName evidence="16">ASADH</shortName>
        <ecNumber evidence="7 16">1.2.1.11</ecNumber>
    </recommendedName>
    <alternativeName>
        <fullName evidence="16">Aspartate-beta-semialdehyde dehydrogenase</fullName>
    </alternativeName>
</protein>
<feature type="binding site" evidence="16">
    <location>
        <position position="223"/>
    </location>
    <ligand>
        <name>substrate</name>
    </ligand>
</feature>
<evidence type="ECO:0000259" key="18">
    <source>
        <dbReference type="SMART" id="SM00859"/>
    </source>
</evidence>
<evidence type="ECO:0000256" key="6">
    <source>
        <dbReference type="ARBA" id="ARBA00011738"/>
    </source>
</evidence>
<sequence>MPSSQHSGKATNISQQSSRCSLKRGKVQVDARGAACPPLQGSALAYTLIGLGSGNKGCVLNKRVGFVGWRGMVGSVLMERMQAEDDFVLISEPVFFSTSQAGELGPDVGRGRAPLRDAMALDALAEMDVILSCQGGDYTKSIHPRLRTAGWQGYWIDAASALRMEPEATIVLDPVNRPLIDAALAAGKRDFIGGNCTVSLMLMAIGGLFKAEVVEWVSSMTYQAASGAGAKHMRELLAQMGVLHAAAAPLLADPSSAILEIDRRVTEALRGPALPTEHFGAPLAGSLIPWIDVALPNGQSREEWKGQAETNKILGISEHLIPVDGVCARVGAMRCHSQGLTIKLKRDLEIDEIVSLIQAANDWVQVVPNDRAETLRALSPAAVTGSLTVAVGRLRKMNLGSQYLCAFTVGDQLLWGAAEPLRRMLRILLET</sequence>
<comment type="subunit">
    <text evidence="6 16">Homodimer.</text>
</comment>
<accession>A0A6G7VA95</accession>
<dbReference type="InterPro" id="IPR012280">
    <property type="entry name" value="Semialdhyde_DH_dimer_dom"/>
</dbReference>
<dbReference type="GO" id="GO:0050661">
    <property type="term" value="F:NADP binding"/>
    <property type="evidence" value="ECO:0007669"/>
    <property type="project" value="UniProtKB-UniRule"/>
</dbReference>
<comment type="pathway">
    <text evidence="3 16">Amino-acid biosynthesis; L-lysine biosynthesis via DAP pathway; (S)-tetrahydrodipicolinate from L-aspartate: step 2/4.</text>
</comment>
<evidence type="ECO:0000256" key="5">
    <source>
        <dbReference type="ARBA" id="ARBA00010584"/>
    </source>
</evidence>
<dbReference type="PIRSF" id="PIRSF000148">
    <property type="entry name" value="ASA_dh"/>
    <property type="match status" value="1"/>
</dbReference>
<keyword evidence="8 16" id="KW-0028">Amino-acid biosynthesis</keyword>
<feature type="binding site" evidence="16">
    <location>
        <position position="412"/>
    </location>
    <ligand>
        <name>NADP(+)</name>
        <dbReference type="ChEBI" id="CHEBI:58349"/>
    </ligand>
</feature>
<dbReference type="EMBL" id="CP048029">
    <property type="protein sequence ID" value="QIK36830.1"/>
    <property type="molecule type" value="Genomic_DNA"/>
</dbReference>
<feature type="binding site" evidence="16">
    <location>
        <position position="302"/>
    </location>
    <ligand>
        <name>substrate</name>
    </ligand>
</feature>
<feature type="binding site" evidence="16">
    <location>
        <position position="329"/>
    </location>
    <ligand>
        <name>substrate</name>
    </ligand>
</feature>
<dbReference type="Pfam" id="PF01118">
    <property type="entry name" value="Semialdhyde_dh"/>
    <property type="match status" value="1"/>
</dbReference>
<dbReference type="PANTHER" id="PTHR46278:SF4">
    <property type="entry name" value="ASPARTATE-SEMIALDEHYDE DEHYDROGENASE"/>
    <property type="match status" value="1"/>
</dbReference>
<dbReference type="GO" id="GO:0004073">
    <property type="term" value="F:aspartate-semialdehyde dehydrogenase activity"/>
    <property type="evidence" value="ECO:0007669"/>
    <property type="project" value="UniProtKB-UniRule"/>
</dbReference>
<keyword evidence="10 16" id="KW-0521">NADP</keyword>
<dbReference type="SUPFAM" id="SSF51735">
    <property type="entry name" value="NAD(P)-binding Rossmann-fold domains"/>
    <property type="match status" value="1"/>
</dbReference>
<evidence type="ECO:0000256" key="16">
    <source>
        <dbReference type="HAMAP-Rule" id="MF_02121"/>
    </source>
</evidence>
<evidence type="ECO:0000256" key="7">
    <source>
        <dbReference type="ARBA" id="ARBA00013120"/>
    </source>
</evidence>
<feature type="active site" description="Acyl-thioester intermediate" evidence="16 17">
    <location>
        <position position="196"/>
    </location>
</feature>
<comment type="pathway">
    <text evidence="4 16">Amino-acid biosynthesis; L-threonine biosynthesis; L-threonine from L-aspartate: step 2/5.</text>
</comment>
<comment type="similarity">
    <text evidence="5 16">Belongs to the aspartate-semialdehyde dehydrogenase family.</text>
</comment>
<comment type="catalytic activity">
    <reaction evidence="15 16">
        <text>L-aspartate 4-semialdehyde + phosphate + NADP(+) = 4-phospho-L-aspartate + NADPH + H(+)</text>
        <dbReference type="Rhea" id="RHEA:24284"/>
        <dbReference type="ChEBI" id="CHEBI:15378"/>
        <dbReference type="ChEBI" id="CHEBI:43474"/>
        <dbReference type="ChEBI" id="CHEBI:57535"/>
        <dbReference type="ChEBI" id="CHEBI:57783"/>
        <dbReference type="ChEBI" id="CHEBI:58349"/>
        <dbReference type="ChEBI" id="CHEBI:537519"/>
        <dbReference type="EC" id="1.2.1.11"/>
    </reaction>
</comment>
<dbReference type="HAMAP" id="MF_02121">
    <property type="entry name" value="ASADH"/>
    <property type="match status" value="1"/>
</dbReference>
<dbReference type="PANTHER" id="PTHR46278">
    <property type="entry name" value="DEHYDROGENASE, PUTATIVE-RELATED"/>
    <property type="match status" value="1"/>
</dbReference>
<dbReference type="NCBIfam" id="NF005144">
    <property type="entry name" value="PRK06598.1"/>
    <property type="match status" value="1"/>
</dbReference>
<reference evidence="20" key="1">
    <citation type="submission" date="2020-01" db="EMBL/GenBank/DDBJ databases">
        <title>Caldichromatium gen. nov., sp. nov., a thermophilic purple sulfur bacterium member of the family Chromatiaceae isolated from Nakabusa hot spring, Japan.</title>
        <authorList>
            <person name="Saini M.K."/>
            <person name="Hanada S."/>
            <person name="Tank M."/>
        </authorList>
    </citation>
    <scope>NUCLEOTIDE SEQUENCE [LARGE SCALE GENOMIC DNA]</scope>
    <source>
        <strain evidence="20">No.7</strain>
    </source>
</reference>
<keyword evidence="9 16" id="KW-0791">Threonine biosynthesis</keyword>
<dbReference type="GO" id="GO:0009088">
    <property type="term" value="P:threonine biosynthetic process"/>
    <property type="evidence" value="ECO:0007669"/>
    <property type="project" value="UniProtKB-UniRule"/>
</dbReference>
<dbReference type="InterPro" id="IPR000534">
    <property type="entry name" value="Semialdehyde_DH_NAD-bd"/>
</dbReference>
<keyword evidence="13 16" id="KW-0457">Lysine biosynthesis</keyword>
<keyword evidence="14 16" id="KW-0486">Methionine biosynthesis</keyword>
<evidence type="ECO:0000256" key="8">
    <source>
        <dbReference type="ARBA" id="ARBA00022605"/>
    </source>
</evidence>
<evidence type="ECO:0000256" key="14">
    <source>
        <dbReference type="ARBA" id="ARBA00023167"/>
    </source>
</evidence>
<dbReference type="GO" id="GO:0009089">
    <property type="term" value="P:lysine biosynthetic process via diaminopimelate"/>
    <property type="evidence" value="ECO:0007669"/>
    <property type="project" value="UniProtKB-UniRule"/>
</dbReference>
<dbReference type="SUPFAM" id="SSF55347">
    <property type="entry name" value="Glyceraldehyde-3-phosphate dehydrogenase-like, C-terminal domain"/>
    <property type="match status" value="1"/>
</dbReference>
<dbReference type="GO" id="GO:0009097">
    <property type="term" value="P:isoleucine biosynthetic process"/>
    <property type="evidence" value="ECO:0007669"/>
    <property type="project" value="InterPro"/>
</dbReference>
<evidence type="ECO:0000256" key="11">
    <source>
        <dbReference type="ARBA" id="ARBA00022915"/>
    </source>
</evidence>
<dbReference type="UniPathway" id="UPA00050">
    <property type="reaction ID" value="UER00463"/>
</dbReference>
<dbReference type="GO" id="GO:0046983">
    <property type="term" value="F:protein dimerization activity"/>
    <property type="evidence" value="ECO:0007669"/>
    <property type="project" value="InterPro"/>
</dbReference>
<evidence type="ECO:0000256" key="4">
    <source>
        <dbReference type="ARBA" id="ARBA00005097"/>
    </source>
</evidence>
<feature type="binding site" evidence="16">
    <location>
        <begin position="98"/>
        <end position="99"/>
    </location>
    <ligand>
        <name>NADP(+)</name>
        <dbReference type="ChEBI" id="CHEBI:58349"/>
    </ligand>
</feature>
<dbReference type="SMART" id="SM00859">
    <property type="entry name" value="Semialdhyde_dh"/>
    <property type="match status" value="1"/>
</dbReference>
<dbReference type="AlphaFoldDB" id="A0A6G7VA95"/>
<dbReference type="EC" id="1.2.1.11" evidence="7 16"/>
<feature type="binding site" evidence="16">
    <location>
        <position position="305"/>
    </location>
    <ligand>
        <name>phosphate</name>
        <dbReference type="ChEBI" id="CHEBI:43474"/>
    </ligand>
</feature>
<dbReference type="Gene3D" id="3.40.50.720">
    <property type="entry name" value="NAD(P)-binding Rossmann-like Domain"/>
    <property type="match status" value="1"/>
</dbReference>
<gene>
    <name evidence="16 19" type="primary">asd</name>
    <name evidence="19" type="ORF">GWK36_01135</name>
</gene>
<dbReference type="KEGG" id="cjap:GWK36_01135"/>
<dbReference type="Proteomes" id="UP000502699">
    <property type="component" value="Chromosome"/>
</dbReference>
<comment type="function">
    <text evidence="1 16">Catalyzes the NADPH-dependent formation of L-aspartate-semialdehyde (L-ASA) by the reductive dephosphorylation of L-aspartyl-4-phosphate.</text>
</comment>
<keyword evidence="12 16" id="KW-0560">Oxidoreductase</keyword>
<evidence type="ECO:0000256" key="13">
    <source>
        <dbReference type="ARBA" id="ARBA00023154"/>
    </source>
</evidence>
<dbReference type="InterPro" id="IPR011534">
    <property type="entry name" value="Asp_ADH_gamma-type"/>
</dbReference>
<keyword evidence="11 16" id="KW-0220">Diaminopimelate biosynthesis</keyword>
<dbReference type="NCBIfam" id="TIGR01745">
    <property type="entry name" value="asd_gamma"/>
    <property type="match status" value="1"/>
</dbReference>
<dbReference type="Gene3D" id="3.30.360.10">
    <property type="entry name" value="Dihydrodipicolinate Reductase, domain 2"/>
    <property type="match status" value="1"/>
</dbReference>
<dbReference type="PROSITE" id="PS01103">
    <property type="entry name" value="ASD"/>
    <property type="match status" value="1"/>
</dbReference>
<evidence type="ECO:0000256" key="3">
    <source>
        <dbReference type="ARBA" id="ARBA00005076"/>
    </source>
</evidence>